<gene>
    <name evidence="4" type="ORF">OHU69_31045</name>
</gene>
<feature type="DNA-binding region" description="H-T-H motif" evidence="2">
    <location>
        <begin position="29"/>
        <end position="48"/>
    </location>
</feature>
<dbReference type="GO" id="GO:0000976">
    <property type="term" value="F:transcription cis-regulatory region binding"/>
    <property type="evidence" value="ECO:0007669"/>
    <property type="project" value="TreeGrafter"/>
</dbReference>
<dbReference type="InterPro" id="IPR050109">
    <property type="entry name" value="HTH-type_TetR-like_transc_reg"/>
</dbReference>
<dbReference type="PROSITE" id="PS50977">
    <property type="entry name" value="HTH_TETR_2"/>
    <property type="match status" value="1"/>
</dbReference>
<evidence type="ECO:0000259" key="3">
    <source>
        <dbReference type="PROSITE" id="PS50977"/>
    </source>
</evidence>
<name>A0AAU1UC29_9ACTN</name>
<accession>A0AAU1UC29</accession>
<protein>
    <submittedName>
        <fullName evidence="4">TetR/AcrR family transcriptional regulator</fullName>
    </submittedName>
</protein>
<dbReference type="PANTHER" id="PTHR30055:SF146">
    <property type="entry name" value="HTH-TYPE TRANSCRIPTIONAL DUAL REGULATOR CECR"/>
    <property type="match status" value="1"/>
</dbReference>
<sequence length="173" mass="18462">MRLSAGERREAVVLAAFVEFAGRGYHGTSTEAIARRAGVSQPYLFRFFPTKHALFEAATDRCFQRLEQALGEAPATLEGRVRAHAELRVDRDVTLMLLQAAATAASPGQDAFAARVRRGWLDLWDLAGERLGATPAELAALFAHGLPPAAAPHRTPIAAPASMPVPAAGGQPR</sequence>
<proteinExistence type="predicted"/>
<feature type="domain" description="HTH tetR-type" evidence="3">
    <location>
        <begin position="6"/>
        <end position="66"/>
    </location>
</feature>
<dbReference type="InterPro" id="IPR009057">
    <property type="entry name" value="Homeodomain-like_sf"/>
</dbReference>
<dbReference type="PANTHER" id="PTHR30055">
    <property type="entry name" value="HTH-TYPE TRANSCRIPTIONAL REGULATOR RUTR"/>
    <property type="match status" value="1"/>
</dbReference>
<keyword evidence="1 2" id="KW-0238">DNA-binding</keyword>
<dbReference type="Pfam" id="PF00440">
    <property type="entry name" value="TetR_N"/>
    <property type="match status" value="1"/>
</dbReference>
<organism evidence="4">
    <name type="scientific">Streptomyces sp. NBC_00119</name>
    <dbReference type="NCBI Taxonomy" id="2975659"/>
    <lineage>
        <taxon>Bacteria</taxon>
        <taxon>Bacillati</taxon>
        <taxon>Actinomycetota</taxon>
        <taxon>Actinomycetes</taxon>
        <taxon>Kitasatosporales</taxon>
        <taxon>Streptomycetaceae</taxon>
        <taxon>Streptomyces</taxon>
    </lineage>
</organism>
<evidence type="ECO:0000256" key="2">
    <source>
        <dbReference type="PROSITE-ProRule" id="PRU00335"/>
    </source>
</evidence>
<reference evidence="4" key="1">
    <citation type="submission" date="2022-10" db="EMBL/GenBank/DDBJ databases">
        <title>The complete genomes of actinobacterial strains from the NBC collection.</title>
        <authorList>
            <person name="Joergensen T.S."/>
            <person name="Alvarez Arevalo M."/>
            <person name="Sterndorff E.B."/>
            <person name="Faurdal D."/>
            <person name="Vuksanovic O."/>
            <person name="Mourched A.-S."/>
            <person name="Charusanti P."/>
            <person name="Shaw S."/>
            <person name="Blin K."/>
            <person name="Weber T."/>
        </authorList>
    </citation>
    <scope>NUCLEOTIDE SEQUENCE</scope>
    <source>
        <strain evidence="4">NBC_00119</strain>
    </source>
</reference>
<dbReference type="GO" id="GO:0003700">
    <property type="term" value="F:DNA-binding transcription factor activity"/>
    <property type="evidence" value="ECO:0007669"/>
    <property type="project" value="TreeGrafter"/>
</dbReference>
<dbReference type="InterPro" id="IPR001647">
    <property type="entry name" value="HTH_TetR"/>
</dbReference>
<evidence type="ECO:0000313" key="4">
    <source>
        <dbReference type="EMBL" id="WTS15085.1"/>
    </source>
</evidence>
<dbReference type="Gene3D" id="1.10.357.10">
    <property type="entry name" value="Tetracycline Repressor, domain 2"/>
    <property type="match status" value="1"/>
</dbReference>
<dbReference type="PRINTS" id="PR00455">
    <property type="entry name" value="HTHTETR"/>
</dbReference>
<dbReference type="SUPFAM" id="SSF46689">
    <property type="entry name" value="Homeodomain-like"/>
    <property type="match status" value="1"/>
</dbReference>
<dbReference type="EMBL" id="CP108195">
    <property type="protein sequence ID" value="WTS15085.1"/>
    <property type="molecule type" value="Genomic_DNA"/>
</dbReference>
<dbReference type="PROSITE" id="PS01081">
    <property type="entry name" value="HTH_TETR_1"/>
    <property type="match status" value="1"/>
</dbReference>
<dbReference type="InterPro" id="IPR023772">
    <property type="entry name" value="DNA-bd_HTH_TetR-type_CS"/>
</dbReference>
<evidence type="ECO:0000256" key="1">
    <source>
        <dbReference type="ARBA" id="ARBA00023125"/>
    </source>
</evidence>
<dbReference type="AlphaFoldDB" id="A0AAU1UC29"/>